<dbReference type="InterPro" id="IPR022398">
    <property type="entry name" value="Peptidase_S8_His-AS"/>
</dbReference>
<evidence type="ECO:0000256" key="3">
    <source>
        <dbReference type="ARBA" id="ARBA00022801"/>
    </source>
</evidence>
<keyword evidence="10" id="KW-1185">Reference proteome</keyword>
<name>A0A3E0H567_9PSEU</name>
<dbReference type="PROSITE" id="PS00136">
    <property type="entry name" value="SUBTILASE_ASP"/>
    <property type="match status" value="1"/>
</dbReference>
<keyword evidence="3 6" id="KW-0378">Hydrolase</keyword>
<comment type="caution">
    <text evidence="9">The sequence shown here is derived from an EMBL/GenBank/DDBJ whole genome shotgun (WGS) entry which is preliminary data.</text>
</comment>
<feature type="active site" description="Charge relay system" evidence="5 6">
    <location>
        <position position="471"/>
    </location>
</feature>
<feature type="active site" description="Charge relay system" evidence="5 6">
    <location>
        <position position="264"/>
    </location>
</feature>
<dbReference type="InterPro" id="IPR023827">
    <property type="entry name" value="Peptidase_S8_Asp-AS"/>
</dbReference>
<dbReference type="PROSITE" id="PS00137">
    <property type="entry name" value="SUBTILASE_HIS"/>
    <property type="match status" value="1"/>
</dbReference>
<gene>
    <name evidence="9" type="ORF">BCF44_11478</name>
</gene>
<evidence type="ECO:0000256" key="7">
    <source>
        <dbReference type="RuleBase" id="RU003355"/>
    </source>
</evidence>
<evidence type="ECO:0000259" key="8">
    <source>
        <dbReference type="Pfam" id="PF00082"/>
    </source>
</evidence>
<evidence type="ECO:0000313" key="9">
    <source>
        <dbReference type="EMBL" id="REH38053.1"/>
    </source>
</evidence>
<evidence type="ECO:0000256" key="4">
    <source>
        <dbReference type="ARBA" id="ARBA00022825"/>
    </source>
</evidence>
<dbReference type="InterPro" id="IPR000209">
    <property type="entry name" value="Peptidase_S8/S53_dom"/>
</dbReference>
<sequence length="1346" mass="139547">MTAEQHRGRRPQSGWRATLVIALGALTASLLTTVVPATASAAPVASRGAEGTGARPAPSYRVTLVTGDVVTYTAPANAAPSATVEPATRPGPAPVFSIGSGHDGYYVIPSDASPYVASGLLDRELFDVKELVAEGLDDSSAKALPMILGYGDHPSGDTLSHRVHALPSADKELSLPSAEAAAVRVDRGGLTGFWQALVGAQGDSRFSPHTPASHISTDHISKVSLDRRVRASSDNQQQGTQQIGAPTAWAAGLDGAGVKVAVLDTGIDASHPDLAGRVVDAANFTSDPDTGDGFGHGTHVASILAGSGAASGGRYRGVADGVQLLNGKVLDSSGYGTESSVMAGMQWAVQAGARIVNMSLGAGVTDGTDPLSTLLDSLTAQTGVLFVVAAGNDGAAMQVETPAAAASALAVGAVDSTYHMASFSSAGPRLQDAAVKPEVTAPGVGIIAARARNTSLGSPVDDQYTKMSGTSMATPHVAGTAALFAQSHPNWHAAELKALITSSAKDTGAPWYQQGTGCVDVPNALGSAALGPPAVSLGRLSNADGKTTRTVTYTNLTDKPVDLSVAVSMNEWDGDHAPAGSARLNKTSVSIPANGQATVNLAVDTAAGPTGPYGGAITATTRDGIPIRSGVSFYSESRTFPLTATVTDSHGAAATPASGALTITRDDYDWAHPNANDPFIPPMFMMPLTNGTGTMDVPAGRYSTSTVTMEQDTAVRRANLLVASETTVDGPTTISLDARKAVPIGASTGQPTDLREQFVSVQRDLPDDPLPTSSAFLAPAAGWQTYVTPTAPARRGSISATDRLTLSQSVVDLEMRTPSRLALHPLYDPAAVTGKLPKEATASPALVGSLDAAGFDAAAVKDRLAVVGLTVPAGTANPTGYLSQAVQQAASAASQRGALALVPYVDAADALPITGLSGVGLPVLALSGKEGRQLADLARSGSGTLSLRAKAKPDYMDNLFFRNRNGISADQVRKVDHAGMVQVPTRYHGDRPDLVFKKQWFAFPTDSPSGMALTGTLLRGPTALVEYIGPTDDHVYWKRAVSEFAPDAAGNPDRSTMFSLYSNDVFRGSGLRPMENWFQAPIHGGAAQQSASAANGTAPVLCAFCLSDTRRFVPALQWMDSTPGHTVDPWQSGQYVPVAHLFQDDKEISAIGGLPIAAPEFALPSTNASYRLQTVDDLPSKPVFGWPSAAIQSRATQTTTSWTFQPRQPAGPLAPGYRCLQDWSACAYQPLLQVNYDLGLDLLNQAPAGRPHTFEVTVGYHPAALPPAQVTQLRLWYSTNDGGSWQQAAVSGGVGGRYQVHVTDPTMGALGTTGFVSLRLEASDLAGNRMNQTVLRAYALTDKPVE</sequence>
<dbReference type="Pfam" id="PF00082">
    <property type="entry name" value="Peptidase_S8"/>
    <property type="match status" value="1"/>
</dbReference>
<accession>A0A3E0H567</accession>
<dbReference type="PROSITE" id="PS51892">
    <property type="entry name" value="SUBTILASE"/>
    <property type="match status" value="1"/>
</dbReference>
<dbReference type="EMBL" id="QUNO01000014">
    <property type="protein sequence ID" value="REH38053.1"/>
    <property type="molecule type" value="Genomic_DNA"/>
</dbReference>
<dbReference type="InterPro" id="IPR036852">
    <property type="entry name" value="Peptidase_S8/S53_dom_sf"/>
</dbReference>
<dbReference type="PRINTS" id="PR00723">
    <property type="entry name" value="SUBTILISIN"/>
</dbReference>
<dbReference type="GO" id="GO:0004252">
    <property type="term" value="F:serine-type endopeptidase activity"/>
    <property type="evidence" value="ECO:0007669"/>
    <property type="project" value="UniProtKB-UniRule"/>
</dbReference>
<dbReference type="RefSeq" id="WP_116178924.1">
    <property type="nucleotide sequence ID" value="NZ_CP144375.1"/>
</dbReference>
<comment type="similarity">
    <text evidence="1 6 7">Belongs to the peptidase S8 family.</text>
</comment>
<reference evidence="9 10" key="1">
    <citation type="submission" date="2018-08" db="EMBL/GenBank/DDBJ databases">
        <title>Genomic Encyclopedia of Archaeal and Bacterial Type Strains, Phase II (KMG-II): from individual species to whole genera.</title>
        <authorList>
            <person name="Goeker M."/>
        </authorList>
    </citation>
    <scope>NUCLEOTIDE SEQUENCE [LARGE SCALE GENOMIC DNA]</scope>
    <source>
        <strain evidence="9 10">DSM 45791</strain>
    </source>
</reference>
<feature type="active site" description="Charge relay system" evidence="5 6">
    <location>
        <position position="296"/>
    </location>
</feature>
<evidence type="ECO:0000256" key="2">
    <source>
        <dbReference type="ARBA" id="ARBA00022670"/>
    </source>
</evidence>
<dbReference type="Proteomes" id="UP000256269">
    <property type="component" value="Unassembled WGS sequence"/>
</dbReference>
<evidence type="ECO:0000256" key="5">
    <source>
        <dbReference type="PIRSR" id="PIRSR615500-1"/>
    </source>
</evidence>
<organism evidence="9 10">
    <name type="scientific">Kutzneria buriramensis</name>
    <dbReference type="NCBI Taxonomy" id="1045776"/>
    <lineage>
        <taxon>Bacteria</taxon>
        <taxon>Bacillati</taxon>
        <taxon>Actinomycetota</taxon>
        <taxon>Actinomycetes</taxon>
        <taxon>Pseudonocardiales</taxon>
        <taxon>Pseudonocardiaceae</taxon>
        <taxon>Kutzneria</taxon>
    </lineage>
</organism>
<dbReference type="InterPro" id="IPR050131">
    <property type="entry name" value="Peptidase_S8_subtilisin-like"/>
</dbReference>
<protein>
    <submittedName>
        <fullName evidence="9">Subtilisin family serine protease</fullName>
    </submittedName>
</protein>
<proteinExistence type="inferred from homology"/>
<feature type="domain" description="Peptidase S8/S53" evidence="8">
    <location>
        <begin position="255"/>
        <end position="513"/>
    </location>
</feature>
<evidence type="ECO:0000256" key="6">
    <source>
        <dbReference type="PROSITE-ProRule" id="PRU01240"/>
    </source>
</evidence>
<keyword evidence="2 6" id="KW-0645">Protease</keyword>
<dbReference type="InterPro" id="IPR015500">
    <property type="entry name" value="Peptidase_S8_subtilisin-rel"/>
</dbReference>
<keyword evidence="4 6" id="KW-0720">Serine protease</keyword>
<dbReference type="OrthoDB" id="9795680at2"/>
<dbReference type="GO" id="GO:0006508">
    <property type="term" value="P:proteolysis"/>
    <property type="evidence" value="ECO:0007669"/>
    <property type="project" value="UniProtKB-KW"/>
</dbReference>
<dbReference type="InterPro" id="IPR023828">
    <property type="entry name" value="Peptidase_S8_Ser-AS"/>
</dbReference>
<evidence type="ECO:0000256" key="1">
    <source>
        <dbReference type="ARBA" id="ARBA00011073"/>
    </source>
</evidence>
<dbReference type="Gene3D" id="3.40.50.200">
    <property type="entry name" value="Peptidase S8/S53 domain"/>
    <property type="match status" value="1"/>
</dbReference>
<dbReference type="SUPFAM" id="SSF52743">
    <property type="entry name" value="Subtilisin-like"/>
    <property type="match status" value="1"/>
</dbReference>
<dbReference type="PANTHER" id="PTHR43806">
    <property type="entry name" value="PEPTIDASE S8"/>
    <property type="match status" value="1"/>
</dbReference>
<dbReference type="PANTHER" id="PTHR43806:SF65">
    <property type="entry name" value="SERINE PROTEASE APRX"/>
    <property type="match status" value="1"/>
</dbReference>
<dbReference type="PROSITE" id="PS00138">
    <property type="entry name" value="SUBTILASE_SER"/>
    <property type="match status" value="1"/>
</dbReference>
<evidence type="ECO:0000313" key="10">
    <source>
        <dbReference type="Proteomes" id="UP000256269"/>
    </source>
</evidence>